<dbReference type="Proteomes" id="UP000245946">
    <property type="component" value="Unassembled WGS sequence"/>
</dbReference>
<dbReference type="AlphaFoldDB" id="A0A316Z4S0"/>
<dbReference type="InterPro" id="IPR033744">
    <property type="entry name" value="RRM_RBM8"/>
</dbReference>
<accession>A0A316Z4S0</accession>
<dbReference type="SMART" id="SM00360">
    <property type="entry name" value="RRM"/>
    <property type="match status" value="1"/>
</dbReference>
<reference evidence="9 10" key="1">
    <citation type="journal article" date="2018" name="Mol. Biol. Evol.">
        <title>Broad Genomic Sampling Reveals a Smut Pathogenic Ancestry of the Fungal Clade Ustilaginomycotina.</title>
        <authorList>
            <person name="Kijpornyongpan T."/>
            <person name="Mondo S.J."/>
            <person name="Barry K."/>
            <person name="Sandor L."/>
            <person name="Lee J."/>
            <person name="Lipzen A."/>
            <person name="Pangilinan J."/>
            <person name="LaButti K."/>
            <person name="Hainaut M."/>
            <person name="Henrissat B."/>
            <person name="Grigoriev I.V."/>
            <person name="Spatafora J.W."/>
            <person name="Aime M.C."/>
        </authorList>
    </citation>
    <scope>NUCLEOTIDE SEQUENCE [LARGE SCALE GENOMIC DNA]</scope>
    <source>
        <strain evidence="9 10">MCA 4186</strain>
    </source>
</reference>
<evidence type="ECO:0000256" key="1">
    <source>
        <dbReference type="ARBA" id="ARBA00004123"/>
    </source>
</evidence>
<evidence type="ECO:0000313" key="10">
    <source>
        <dbReference type="Proteomes" id="UP000245946"/>
    </source>
</evidence>
<keyword evidence="10" id="KW-1185">Reference proteome</keyword>
<organism evidence="9 10">
    <name type="scientific">Tilletiopsis washingtonensis</name>
    <dbReference type="NCBI Taxonomy" id="58919"/>
    <lineage>
        <taxon>Eukaryota</taxon>
        <taxon>Fungi</taxon>
        <taxon>Dikarya</taxon>
        <taxon>Basidiomycota</taxon>
        <taxon>Ustilaginomycotina</taxon>
        <taxon>Exobasidiomycetes</taxon>
        <taxon>Entylomatales</taxon>
        <taxon>Entylomatales incertae sedis</taxon>
        <taxon>Tilletiopsis</taxon>
    </lineage>
</organism>
<dbReference type="PROSITE" id="PS50102">
    <property type="entry name" value="RRM"/>
    <property type="match status" value="1"/>
</dbReference>
<dbReference type="EMBL" id="KZ819298">
    <property type="protein sequence ID" value="PWN96767.1"/>
    <property type="molecule type" value="Genomic_DNA"/>
</dbReference>
<proteinExistence type="predicted"/>
<dbReference type="Gene3D" id="3.30.70.330">
    <property type="match status" value="1"/>
</dbReference>
<keyword evidence="5" id="KW-0539">Nucleus</keyword>
<feature type="compositionally biased region" description="Polar residues" evidence="7">
    <location>
        <begin position="178"/>
        <end position="187"/>
    </location>
</feature>
<dbReference type="SUPFAM" id="SSF54928">
    <property type="entry name" value="RNA-binding domain, RBD"/>
    <property type="match status" value="1"/>
</dbReference>
<evidence type="ECO:0000256" key="5">
    <source>
        <dbReference type="ARBA" id="ARBA00023242"/>
    </source>
</evidence>
<sequence>MGAPVPADAGDSMDVDLPDPNDPAVKRKGRGFGGRGEAHDGVRGGTFESVAAQGTEERAARSIEGWIILVTGVHEEATEEEVTDKFADFGEIKNIHLNLDRRTGYVKGYALLEYETQSEASKAIAGCAAGLTLLEQPLQADFAFVRPPTRAANAGAATAGGAAPRAPRAQLESRDQRSGGSLAQRMNGSGTAAAPSSGAGGLRERMARSRSPERR</sequence>
<feature type="compositionally biased region" description="Low complexity" evidence="7">
    <location>
        <begin position="188"/>
        <end position="197"/>
    </location>
</feature>
<dbReference type="STRING" id="58919.A0A316Z4S0"/>
<gene>
    <name evidence="9" type="ORF">FA09DRAFT_310462</name>
</gene>
<dbReference type="GO" id="GO:0005737">
    <property type="term" value="C:cytoplasm"/>
    <property type="evidence" value="ECO:0007669"/>
    <property type="project" value="UniProtKB-SubCell"/>
</dbReference>
<dbReference type="GO" id="GO:0005634">
    <property type="term" value="C:nucleus"/>
    <property type="evidence" value="ECO:0007669"/>
    <property type="project" value="UniProtKB-SubCell"/>
</dbReference>
<dbReference type="GeneID" id="37268175"/>
<feature type="region of interest" description="Disordered" evidence="7">
    <location>
        <begin position="154"/>
        <end position="215"/>
    </location>
</feature>
<dbReference type="InterPro" id="IPR012677">
    <property type="entry name" value="Nucleotide-bd_a/b_plait_sf"/>
</dbReference>
<dbReference type="InterPro" id="IPR035979">
    <property type="entry name" value="RBD_domain_sf"/>
</dbReference>
<dbReference type="PANTHER" id="PTHR45894">
    <property type="entry name" value="RNA-BINDING PROTEIN 8A"/>
    <property type="match status" value="1"/>
</dbReference>
<feature type="domain" description="RRM" evidence="8">
    <location>
        <begin position="66"/>
        <end position="145"/>
    </location>
</feature>
<dbReference type="OrthoDB" id="15688at2759"/>
<dbReference type="InterPro" id="IPR000504">
    <property type="entry name" value="RRM_dom"/>
</dbReference>
<evidence type="ECO:0000256" key="2">
    <source>
        <dbReference type="ARBA" id="ARBA00004496"/>
    </source>
</evidence>
<evidence type="ECO:0000256" key="4">
    <source>
        <dbReference type="ARBA" id="ARBA00022884"/>
    </source>
</evidence>
<keyword evidence="3" id="KW-0963">Cytoplasm</keyword>
<comment type="subcellular location">
    <subcellularLocation>
        <location evidence="2">Cytoplasm</location>
    </subcellularLocation>
    <subcellularLocation>
        <location evidence="1">Nucleus</location>
    </subcellularLocation>
</comment>
<name>A0A316Z4S0_9BASI</name>
<dbReference type="PRINTS" id="PR01738">
    <property type="entry name" value="RNABINDINGM8"/>
</dbReference>
<dbReference type="InterPro" id="IPR008111">
    <property type="entry name" value="RNA-bd_8"/>
</dbReference>
<dbReference type="Pfam" id="PF00076">
    <property type="entry name" value="RRM_1"/>
    <property type="match status" value="1"/>
</dbReference>
<evidence type="ECO:0000313" key="9">
    <source>
        <dbReference type="EMBL" id="PWN96767.1"/>
    </source>
</evidence>
<feature type="compositionally biased region" description="Basic and acidic residues" evidence="7">
    <location>
        <begin position="202"/>
        <end position="215"/>
    </location>
</feature>
<evidence type="ECO:0000256" key="3">
    <source>
        <dbReference type="ARBA" id="ARBA00022490"/>
    </source>
</evidence>
<keyword evidence="4 6" id="KW-0694">RNA-binding</keyword>
<dbReference type="GO" id="GO:0006396">
    <property type="term" value="P:RNA processing"/>
    <property type="evidence" value="ECO:0007669"/>
    <property type="project" value="InterPro"/>
</dbReference>
<evidence type="ECO:0000256" key="6">
    <source>
        <dbReference type="PROSITE-ProRule" id="PRU00176"/>
    </source>
</evidence>
<feature type="region of interest" description="Disordered" evidence="7">
    <location>
        <begin position="1"/>
        <end position="43"/>
    </location>
</feature>
<dbReference type="CDD" id="cd12324">
    <property type="entry name" value="RRM_RBM8"/>
    <property type="match status" value="1"/>
</dbReference>
<protein>
    <recommendedName>
        <fullName evidence="8">RRM domain-containing protein</fullName>
    </recommendedName>
</protein>
<dbReference type="GO" id="GO:0003729">
    <property type="term" value="F:mRNA binding"/>
    <property type="evidence" value="ECO:0007669"/>
    <property type="project" value="InterPro"/>
</dbReference>
<feature type="compositionally biased region" description="Low complexity" evidence="7">
    <location>
        <begin position="154"/>
        <end position="169"/>
    </location>
</feature>
<evidence type="ECO:0000256" key="7">
    <source>
        <dbReference type="SAM" id="MobiDB-lite"/>
    </source>
</evidence>
<evidence type="ECO:0000259" key="8">
    <source>
        <dbReference type="PROSITE" id="PS50102"/>
    </source>
</evidence>
<dbReference type="RefSeq" id="XP_025597046.1">
    <property type="nucleotide sequence ID" value="XM_025740629.1"/>
</dbReference>